<feature type="region of interest" description="Disordered" evidence="1">
    <location>
        <begin position="1"/>
        <end position="22"/>
    </location>
</feature>
<dbReference type="Proteomes" id="UP000663851">
    <property type="component" value="Unassembled WGS sequence"/>
</dbReference>
<dbReference type="Proteomes" id="UP000663825">
    <property type="component" value="Unassembled WGS sequence"/>
</dbReference>
<dbReference type="AlphaFoldDB" id="A0A817RR01"/>
<dbReference type="EMBL" id="CAJOBO010000130">
    <property type="protein sequence ID" value="CAF4137784.1"/>
    <property type="molecule type" value="Genomic_DNA"/>
</dbReference>
<dbReference type="PANTHER" id="PTHR46270:SF2">
    <property type="entry name" value="TIR DOMAIN-CONTAINING PROTEIN"/>
    <property type="match status" value="1"/>
</dbReference>
<evidence type="ECO:0000313" key="4">
    <source>
        <dbReference type="EMBL" id="CAF3274588.1"/>
    </source>
</evidence>
<protein>
    <recommendedName>
        <fullName evidence="2">TIR domain-containing protein</fullName>
    </recommendedName>
</protein>
<dbReference type="Gene3D" id="3.40.50.10140">
    <property type="entry name" value="Toll/interleukin-1 receptor homology (TIR) domain"/>
    <property type="match status" value="1"/>
</dbReference>
<proteinExistence type="predicted"/>
<dbReference type="InterPro" id="IPR035897">
    <property type="entry name" value="Toll_tir_struct_dom_sf"/>
</dbReference>
<sequence length="463" mass="52667">MAEEASNSNDYPIQISENSQPSNFDEFREMVDAALNLDATNDTRNDETLVEEQQINQALLSSLALCNDNEQITSLSTNTTVSVAELPSDITYSLNVAAKQLSLLYESVSNVTNTEQDGNLVEDSDETEQLNSSTVEPLSEPETASSTVPKPTTLSTTNDNPQQKRHIMISYNRSSRETCQKIYEGLVKRNYKVWMDLTDMGDDILVSMARAVENSYIVLICINQQYYESEYCRLEAEYAAENRIKFIPCLMEKSFRAQSWLGIIKGSNYHIDFSELEDFDKSFGELIRQITHVERKLSVQPRRTPAPSSMVNPMRSAAMSATHANISSSAQNVNSRRFDAIIREYKQSIKKKRGQLTRLKKNELSDLISKLRQELFTETSQVLTDSDRSDEEDDKQNNDSQLLEHLLTRSLDQNEVLLRLVDRLTTTQPTEQTNIQNLDMNGIVKVILAIMLLWTLNLLCHKE</sequence>
<dbReference type="OrthoDB" id="10008613at2759"/>
<dbReference type="GO" id="GO:0007165">
    <property type="term" value="P:signal transduction"/>
    <property type="evidence" value="ECO:0007669"/>
    <property type="project" value="InterPro"/>
</dbReference>
<evidence type="ECO:0000313" key="7">
    <source>
        <dbReference type="Proteomes" id="UP000663825"/>
    </source>
</evidence>
<feature type="domain" description="TIR" evidence="2">
    <location>
        <begin position="167"/>
        <end position="287"/>
    </location>
</feature>
<evidence type="ECO:0000259" key="2">
    <source>
        <dbReference type="Pfam" id="PF13676"/>
    </source>
</evidence>
<dbReference type="PANTHER" id="PTHR46270">
    <property type="entry name" value="ARMADILLO-TYPE FOLD-RELATED"/>
    <property type="match status" value="1"/>
</dbReference>
<accession>A0A817RR01</accession>
<evidence type="ECO:0000313" key="3">
    <source>
        <dbReference type="EMBL" id="CAF3246466.1"/>
    </source>
</evidence>
<feature type="region of interest" description="Disordered" evidence="1">
    <location>
        <begin position="114"/>
        <end position="163"/>
    </location>
</feature>
<evidence type="ECO:0000313" key="5">
    <source>
        <dbReference type="EMBL" id="CAF3676873.1"/>
    </source>
</evidence>
<dbReference type="InterPro" id="IPR000157">
    <property type="entry name" value="TIR_dom"/>
</dbReference>
<evidence type="ECO:0000256" key="1">
    <source>
        <dbReference type="SAM" id="MobiDB-lite"/>
    </source>
</evidence>
<dbReference type="Proteomes" id="UP000663833">
    <property type="component" value="Unassembled WGS sequence"/>
</dbReference>
<reference evidence="4" key="1">
    <citation type="submission" date="2021-02" db="EMBL/GenBank/DDBJ databases">
        <authorList>
            <person name="Nowell W R."/>
        </authorList>
    </citation>
    <scope>NUCLEOTIDE SEQUENCE</scope>
</reference>
<name>A0A817RR01_9BILA</name>
<dbReference type="Proteomes" id="UP000663872">
    <property type="component" value="Unassembled WGS sequence"/>
</dbReference>
<comment type="caution">
    <text evidence="4">The sequence shown here is derived from an EMBL/GenBank/DDBJ whole genome shotgun (WGS) entry which is preliminary data.</text>
</comment>
<organism evidence="4 7">
    <name type="scientific">Rotaria socialis</name>
    <dbReference type="NCBI Taxonomy" id="392032"/>
    <lineage>
        <taxon>Eukaryota</taxon>
        <taxon>Metazoa</taxon>
        <taxon>Spiralia</taxon>
        <taxon>Gnathifera</taxon>
        <taxon>Rotifera</taxon>
        <taxon>Eurotatoria</taxon>
        <taxon>Bdelloidea</taxon>
        <taxon>Philodinida</taxon>
        <taxon>Philodinidae</taxon>
        <taxon>Rotaria</taxon>
    </lineage>
</organism>
<dbReference type="SUPFAM" id="SSF52200">
    <property type="entry name" value="Toll/Interleukin receptor TIR domain"/>
    <property type="match status" value="1"/>
</dbReference>
<feature type="compositionally biased region" description="Polar residues" evidence="1">
    <location>
        <begin position="129"/>
        <end position="161"/>
    </location>
</feature>
<evidence type="ECO:0000313" key="6">
    <source>
        <dbReference type="EMBL" id="CAF4137784.1"/>
    </source>
</evidence>
<dbReference type="EMBL" id="CAJNXB010002759">
    <property type="protein sequence ID" value="CAF3274588.1"/>
    <property type="molecule type" value="Genomic_DNA"/>
</dbReference>
<gene>
    <name evidence="5" type="ORF">GRG538_LOCUS26753</name>
    <name evidence="6" type="ORF">HFQ381_LOCUS3554</name>
    <name evidence="3" type="ORF">LUA448_LOCUS4573</name>
    <name evidence="4" type="ORF">TIS948_LOCUS16523</name>
</gene>
<dbReference type="Pfam" id="PF13676">
    <property type="entry name" value="TIR_2"/>
    <property type="match status" value="1"/>
</dbReference>
<dbReference type="EMBL" id="CAJNYD010000333">
    <property type="protein sequence ID" value="CAF3246466.1"/>
    <property type="molecule type" value="Genomic_DNA"/>
</dbReference>
<dbReference type="EMBL" id="CAJNYT010004638">
    <property type="protein sequence ID" value="CAF3676873.1"/>
    <property type="molecule type" value="Genomic_DNA"/>
</dbReference>